<sequence>MSSRSRRRSTFFLEGGLASLFFGALASSVELDVSESSSLSELESSLSSFVSPFTLLLSADSSDPSSTPDSAESSSESLSLSDPLSEEEDPSPLDSERDSSSGELVSVSE</sequence>
<name>A0A6B0UIV1_IXORI</name>
<evidence type="ECO:0000256" key="1">
    <source>
        <dbReference type="SAM" id="MobiDB-lite"/>
    </source>
</evidence>
<protein>
    <submittedName>
        <fullName evidence="3">Putative secreted protein</fullName>
    </submittedName>
</protein>
<evidence type="ECO:0000256" key="2">
    <source>
        <dbReference type="SAM" id="SignalP"/>
    </source>
</evidence>
<proteinExistence type="predicted"/>
<accession>A0A6B0UIV1</accession>
<feature type="signal peptide" evidence="2">
    <location>
        <begin position="1"/>
        <end position="26"/>
    </location>
</feature>
<dbReference type="AlphaFoldDB" id="A0A6B0UIV1"/>
<feature type="compositionally biased region" description="Low complexity" evidence="1">
    <location>
        <begin position="59"/>
        <end position="83"/>
    </location>
</feature>
<keyword evidence="2" id="KW-0732">Signal</keyword>
<feature type="region of interest" description="Disordered" evidence="1">
    <location>
        <begin position="59"/>
        <end position="109"/>
    </location>
</feature>
<evidence type="ECO:0000313" key="3">
    <source>
        <dbReference type="EMBL" id="MXU89584.1"/>
    </source>
</evidence>
<feature type="chain" id="PRO_5025386447" evidence="2">
    <location>
        <begin position="27"/>
        <end position="109"/>
    </location>
</feature>
<reference evidence="3" key="1">
    <citation type="submission" date="2019-12" db="EMBL/GenBank/DDBJ databases">
        <title>An insight into the sialome of adult female Ixodes ricinus ticks feeding for 6 days.</title>
        <authorList>
            <person name="Perner J."/>
            <person name="Ribeiro J.M.C."/>
        </authorList>
    </citation>
    <scope>NUCLEOTIDE SEQUENCE</scope>
    <source>
        <strain evidence="3">Semi-engorged</strain>
        <tissue evidence="3">Salivary glands</tissue>
    </source>
</reference>
<dbReference type="EMBL" id="GIFC01007501">
    <property type="protein sequence ID" value="MXU89584.1"/>
    <property type="molecule type" value="Transcribed_RNA"/>
</dbReference>
<organism evidence="3">
    <name type="scientific">Ixodes ricinus</name>
    <name type="common">Common tick</name>
    <name type="synonym">Acarus ricinus</name>
    <dbReference type="NCBI Taxonomy" id="34613"/>
    <lineage>
        <taxon>Eukaryota</taxon>
        <taxon>Metazoa</taxon>
        <taxon>Ecdysozoa</taxon>
        <taxon>Arthropoda</taxon>
        <taxon>Chelicerata</taxon>
        <taxon>Arachnida</taxon>
        <taxon>Acari</taxon>
        <taxon>Parasitiformes</taxon>
        <taxon>Ixodida</taxon>
        <taxon>Ixodoidea</taxon>
        <taxon>Ixodidae</taxon>
        <taxon>Ixodinae</taxon>
        <taxon>Ixodes</taxon>
    </lineage>
</organism>